<dbReference type="InterPro" id="IPR004556">
    <property type="entry name" value="HemK-like"/>
</dbReference>
<reference evidence="7 8" key="1">
    <citation type="submission" date="2019-07" db="EMBL/GenBank/DDBJ databases">
        <title>Whole genome shotgun sequence of Empedobacter brevis NBRC 14943.</title>
        <authorList>
            <person name="Hosoyama A."/>
            <person name="Uohara A."/>
            <person name="Ohji S."/>
            <person name="Ichikawa N."/>
        </authorList>
    </citation>
    <scope>NUCLEOTIDE SEQUENCE [LARGE SCALE GENOMIC DNA]</scope>
    <source>
        <strain evidence="7 8">NBRC 14943</strain>
    </source>
</reference>
<keyword evidence="4" id="KW-0949">S-adenosyl-L-methionine</keyword>
<evidence type="ECO:0000256" key="2">
    <source>
        <dbReference type="ARBA" id="ARBA00022603"/>
    </source>
</evidence>
<keyword evidence="8" id="KW-1185">Reference proteome</keyword>
<dbReference type="PANTHER" id="PTHR18895">
    <property type="entry name" value="HEMK METHYLTRANSFERASE"/>
    <property type="match status" value="1"/>
</dbReference>
<dbReference type="EMBL" id="BJXC01000006">
    <property type="protein sequence ID" value="GEM51407.1"/>
    <property type="molecule type" value="Genomic_DNA"/>
</dbReference>
<accession>A0A511NFK7</accession>
<dbReference type="InterPro" id="IPR019874">
    <property type="entry name" value="RF_methyltr_PrmC"/>
</dbReference>
<evidence type="ECO:0000256" key="3">
    <source>
        <dbReference type="ARBA" id="ARBA00022679"/>
    </source>
</evidence>
<dbReference type="GO" id="GO:0003676">
    <property type="term" value="F:nucleic acid binding"/>
    <property type="evidence" value="ECO:0007669"/>
    <property type="project" value="InterPro"/>
</dbReference>
<keyword evidence="3 7" id="KW-0808">Transferase</keyword>
<dbReference type="InterPro" id="IPR029063">
    <property type="entry name" value="SAM-dependent_MTases_sf"/>
</dbReference>
<protein>
    <recommendedName>
        <fullName evidence="1">peptide chain release factor N(5)-glutamine methyltransferase</fullName>
        <ecNumber evidence="1">2.1.1.297</ecNumber>
    </recommendedName>
</protein>
<dbReference type="Pfam" id="PF05175">
    <property type="entry name" value="MTS"/>
    <property type="match status" value="1"/>
</dbReference>
<evidence type="ECO:0000256" key="5">
    <source>
        <dbReference type="ARBA" id="ARBA00048391"/>
    </source>
</evidence>
<dbReference type="AlphaFoldDB" id="A0A511NFK7"/>
<dbReference type="GO" id="GO:0032259">
    <property type="term" value="P:methylation"/>
    <property type="evidence" value="ECO:0007669"/>
    <property type="project" value="UniProtKB-KW"/>
</dbReference>
<dbReference type="GeneID" id="84650621"/>
<evidence type="ECO:0000313" key="7">
    <source>
        <dbReference type="EMBL" id="GEM51407.1"/>
    </source>
</evidence>
<dbReference type="CDD" id="cd02440">
    <property type="entry name" value="AdoMet_MTases"/>
    <property type="match status" value="1"/>
</dbReference>
<evidence type="ECO:0000256" key="4">
    <source>
        <dbReference type="ARBA" id="ARBA00022691"/>
    </source>
</evidence>
<dbReference type="EC" id="2.1.1.297" evidence="1"/>
<feature type="domain" description="Methyltransferase small" evidence="6">
    <location>
        <begin position="104"/>
        <end position="189"/>
    </location>
</feature>
<dbReference type="PROSITE" id="PS00092">
    <property type="entry name" value="N6_MTASE"/>
    <property type="match status" value="1"/>
</dbReference>
<dbReference type="SUPFAM" id="SSF53335">
    <property type="entry name" value="S-adenosyl-L-methionine-dependent methyltransferases"/>
    <property type="match status" value="1"/>
</dbReference>
<keyword evidence="2 7" id="KW-0489">Methyltransferase</keyword>
<organism evidence="7 8">
    <name type="scientific">Empedobacter brevis NBRC 14943 = ATCC 43319</name>
    <dbReference type="NCBI Taxonomy" id="1218108"/>
    <lineage>
        <taxon>Bacteria</taxon>
        <taxon>Pseudomonadati</taxon>
        <taxon>Bacteroidota</taxon>
        <taxon>Flavobacteriia</taxon>
        <taxon>Flavobacteriales</taxon>
        <taxon>Weeksellaceae</taxon>
        <taxon>Empedobacter</taxon>
    </lineage>
</organism>
<dbReference type="GO" id="GO:0102559">
    <property type="term" value="F:peptide chain release factor N(5)-glutamine methyltransferase activity"/>
    <property type="evidence" value="ECO:0007669"/>
    <property type="project" value="UniProtKB-EC"/>
</dbReference>
<dbReference type="NCBIfam" id="TIGR00536">
    <property type="entry name" value="hemK_fam"/>
    <property type="match status" value="1"/>
</dbReference>
<evidence type="ECO:0000313" key="8">
    <source>
        <dbReference type="Proteomes" id="UP000321245"/>
    </source>
</evidence>
<gene>
    <name evidence="7" type="primary">prmC</name>
    <name evidence="7" type="ORF">EB1_11970</name>
</gene>
<comment type="caution">
    <text evidence="7">The sequence shown here is derived from an EMBL/GenBank/DDBJ whole genome shotgun (WGS) entry which is preliminary data.</text>
</comment>
<dbReference type="RefSeq" id="WP_019975969.1">
    <property type="nucleotide sequence ID" value="NZ_BJXC01000006.1"/>
</dbReference>
<dbReference type="InterPro" id="IPR002052">
    <property type="entry name" value="DNA_methylase_N6_adenine_CS"/>
</dbReference>
<sequence length="275" mass="31477">MTLAELKQHFITELGSMYAKDEVVSIFLIYLEDKLNLQFISSDNIELTSEILSDIKRLKKGEPVQHITGKAFFYDSFFSVNENTLIPRPETEELIELIRNDCSQNVEMSIIDLGTGSGCIPISLAKLFPKANVSALDISDKALEIAKLNAETLNVKIEFHQENLLDDLQLNQKYDIIVSNPPYIRNLEKVEMHQNVLDFEPHLALFVENGNALIFYERVIAFAENHLKPTGVIYCEINQYLGRETKELFEKAYQDVMIYKDLSGNDRMIKATNAY</sequence>
<dbReference type="Gene3D" id="3.40.50.150">
    <property type="entry name" value="Vaccinia Virus protein VP39"/>
    <property type="match status" value="1"/>
</dbReference>
<comment type="catalytic activity">
    <reaction evidence="5">
        <text>L-glutaminyl-[peptide chain release factor] + S-adenosyl-L-methionine = N(5)-methyl-L-glutaminyl-[peptide chain release factor] + S-adenosyl-L-homocysteine + H(+)</text>
        <dbReference type="Rhea" id="RHEA:42896"/>
        <dbReference type="Rhea" id="RHEA-COMP:10271"/>
        <dbReference type="Rhea" id="RHEA-COMP:10272"/>
        <dbReference type="ChEBI" id="CHEBI:15378"/>
        <dbReference type="ChEBI" id="CHEBI:30011"/>
        <dbReference type="ChEBI" id="CHEBI:57856"/>
        <dbReference type="ChEBI" id="CHEBI:59789"/>
        <dbReference type="ChEBI" id="CHEBI:61891"/>
        <dbReference type="EC" id="2.1.1.297"/>
    </reaction>
</comment>
<evidence type="ECO:0000256" key="1">
    <source>
        <dbReference type="ARBA" id="ARBA00012771"/>
    </source>
</evidence>
<dbReference type="InterPro" id="IPR050320">
    <property type="entry name" value="N5-glutamine_MTase"/>
</dbReference>
<name>A0A511NFK7_9FLAO</name>
<dbReference type="STRING" id="1218108.GCA_000382425_02496"/>
<dbReference type="NCBIfam" id="TIGR03534">
    <property type="entry name" value="RF_mod_PrmC"/>
    <property type="match status" value="1"/>
</dbReference>
<dbReference type="Proteomes" id="UP000321245">
    <property type="component" value="Unassembled WGS sequence"/>
</dbReference>
<dbReference type="OrthoDB" id="9800643at2"/>
<dbReference type="PANTHER" id="PTHR18895:SF74">
    <property type="entry name" value="MTRF1L RELEASE FACTOR GLUTAMINE METHYLTRANSFERASE"/>
    <property type="match status" value="1"/>
</dbReference>
<evidence type="ECO:0000259" key="6">
    <source>
        <dbReference type="Pfam" id="PF05175"/>
    </source>
</evidence>
<proteinExistence type="predicted"/>
<dbReference type="InterPro" id="IPR007848">
    <property type="entry name" value="Small_mtfrase_dom"/>
</dbReference>